<keyword evidence="2" id="KW-1185">Reference proteome</keyword>
<dbReference type="Proteomes" id="UP000217103">
    <property type="component" value="Unassembled WGS sequence"/>
</dbReference>
<dbReference type="EMBL" id="FNKK01000002">
    <property type="protein sequence ID" value="SDQ98879.1"/>
    <property type="molecule type" value="Genomic_DNA"/>
</dbReference>
<accession>A0A1H1FDU8</accession>
<sequence>MTTLSPIPEPSPEEIRRGLAAVEQYAQPVDAEPAAGSAAPGVESRRVRKLCQQVAEARQLDALTDEALATDTHRVRRRRRAAVEAARLHELAQLPTVRAWQAARVSRDRLSRGTRGPTSLETAVQVCFFCDGQISCSGSHHSMWNTLSTRNPYNCTSKVL</sequence>
<reference evidence="1 2" key="1">
    <citation type="submission" date="2016-10" db="EMBL/GenBank/DDBJ databases">
        <authorList>
            <person name="de Groot N.N."/>
        </authorList>
    </citation>
    <scope>NUCLEOTIDE SEQUENCE [LARGE SCALE GENOMIC DNA]</scope>
    <source>
        <strain evidence="1 2">DSM 43794</strain>
    </source>
</reference>
<dbReference type="AlphaFoldDB" id="A0A1H1FDU8"/>
<gene>
    <name evidence="1" type="ORF">SAMN04489764_2924</name>
</gene>
<proteinExistence type="predicted"/>
<name>A0A1H1FDU8_9ACTN</name>
<evidence type="ECO:0000313" key="1">
    <source>
        <dbReference type="EMBL" id="SDQ98879.1"/>
    </source>
</evidence>
<organism evidence="1 2">
    <name type="scientific">Thermostaphylospora chromogena</name>
    <dbReference type="NCBI Taxonomy" id="35622"/>
    <lineage>
        <taxon>Bacteria</taxon>
        <taxon>Bacillati</taxon>
        <taxon>Actinomycetota</taxon>
        <taxon>Actinomycetes</taxon>
        <taxon>Streptosporangiales</taxon>
        <taxon>Thermomonosporaceae</taxon>
        <taxon>Thermostaphylospora</taxon>
    </lineage>
</organism>
<protein>
    <submittedName>
        <fullName evidence="1">Uncharacterized protein</fullName>
    </submittedName>
</protein>
<evidence type="ECO:0000313" key="2">
    <source>
        <dbReference type="Proteomes" id="UP000217103"/>
    </source>
</evidence>
<dbReference type="RefSeq" id="WP_165634794.1">
    <property type="nucleotide sequence ID" value="NZ_FNKK01000002.1"/>
</dbReference>